<dbReference type="AlphaFoldDB" id="A0A6A3L2G1"/>
<protein>
    <recommendedName>
        <fullName evidence="7">HTH CENPB-type domain-containing protein</fullName>
    </recommendedName>
</protein>
<dbReference type="Proteomes" id="UP000476176">
    <property type="component" value="Unassembled WGS sequence"/>
</dbReference>
<reference evidence="4 5" key="1">
    <citation type="submission" date="2018-09" db="EMBL/GenBank/DDBJ databases">
        <title>Genomic investigation of the strawberry pathogen Phytophthora fragariae indicates pathogenicity is determined by transcriptional variation in three key races.</title>
        <authorList>
            <person name="Adams T.M."/>
            <person name="Armitage A.D."/>
            <person name="Sobczyk M.K."/>
            <person name="Bates H.J."/>
            <person name="Dunwell J.M."/>
            <person name="Nellist C.F."/>
            <person name="Harrison R.J."/>
        </authorList>
    </citation>
    <scope>NUCLEOTIDE SEQUENCE [LARGE SCALE GENOMIC DNA]</scope>
    <source>
        <strain evidence="3 5">BC-23</strain>
        <strain evidence="2 6">ONT-3</strain>
        <strain evidence="1 4">SCRP245</strain>
    </source>
</reference>
<evidence type="ECO:0000313" key="5">
    <source>
        <dbReference type="Proteomes" id="UP000476176"/>
    </source>
</evidence>
<accession>A0A6A3L2G1</accession>
<comment type="caution">
    <text evidence="1">The sequence shown here is derived from an EMBL/GenBank/DDBJ whole genome shotgun (WGS) entry which is preliminary data.</text>
</comment>
<proteinExistence type="predicted"/>
<evidence type="ECO:0000313" key="6">
    <source>
        <dbReference type="Proteomes" id="UP000488956"/>
    </source>
</evidence>
<organism evidence="1 4">
    <name type="scientific">Phytophthora fragariae</name>
    <dbReference type="NCBI Taxonomy" id="53985"/>
    <lineage>
        <taxon>Eukaryota</taxon>
        <taxon>Sar</taxon>
        <taxon>Stramenopiles</taxon>
        <taxon>Oomycota</taxon>
        <taxon>Peronosporomycetes</taxon>
        <taxon>Peronosporales</taxon>
        <taxon>Peronosporaceae</taxon>
        <taxon>Phytophthora</taxon>
    </lineage>
</organism>
<gene>
    <name evidence="3" type="ORF">PF004_g8617</name>
    <name evidence="2" type="ORF">PF010_g5215</name>
    <name evidence="1" type="ORF">PF011_g8330</name>
</gene>
<dbReference type="Proteomes" id="UP000460718">
    <property type="component" value="Unassembled WGS sequence"/>
</dbReference>
<dbReference type="EMBL" id="QXGC01000405">
    <property type="protein sequence ID" value="KAE9237254.1"/>
    <property type="molecule type" value="Genomic_DNA"/>
</dbReference>
<dbReference type="EMBL" id="QXFW01000390">
    <property type="protein sequence ID" value="KAE9013782.1"/>
    <property type="molecule type" value="Genomic_DNA"/>
</dbReference>
<dbReference type="Proteomes" id="UP000488956">
    <property type="component" value="Unassembled WGS sequence"/>
</dbReference>
<evidence type="ECO:0000313" key="3">
    <source>
        <dbReference type="EMBL" id="KAE9237254.1"/>
    </source>
</evidence>
<evidence type="ECO:0000313" key="1">
    <source>
        <dbReference type="EMBL" id="KAE9013782.1"/>
    </source>
</evidence>
<evidence type="ECO:0000313" key="2">
    <source>
        <dbReference type="EMBL" id="KAE9126620.1"/>
    </source>
</evidence>
<name>A0A6A3L2G1_9STRA</name>
<evidence type="ECO:0000313" key="4">
    <source>
        <dbReference type="Proteomes" id="UP000460718"/>
    </source>
</evidence>
<sequence length="86" mass="9799">MHQRKRHCPPSVRQSDDKLMAGILRYKAWHGNGSINGATVRSMARDVIGGDKEPNRGWLYHFQQRTGLWFSLHHGEGGSLDMEVVE</sequence>
<dbReference type="EMBL" id="QXFX01000189">
    <property type="protein sequence ID" value="KAE9126620.1"/>
    <property type="molecule type" value="Genomic_DNA"/>
</dbReference>
<evidence type="ECO:0008006" key="7">
    <source>
        <dbReference type="Google" id="ProtNLM"/>
    </source>
</evidence>